<evidence type="ECO:0000259" key="2">
    <source>
        <dbReference type="PROSITE" id="PS50878"/>
    </source>
</evidence>
<organism evidence="3 4">
    <name type="scientific">Puccinia sorghi</name>
    <dbReference type="NCBI Taxonomy" id="27349"/>
    <lineage>
        <taxon>Eukaryota</taxon>
        <taxon>Fungi</taxon>
        <taxon>Dikarya</taxon>
        <taxon>Basidiomycota</taxon>
        <taxon>Pucciniomycotina</taxon>
        <taxon>Pucciniomycetes</taxon>
        <taxon>Pucciniales</taxon>
        <taxon>Pucciniaceae</taxon>
        <taxon>Puccinia</taxon>
    </lineage>
</organism>
<dbReference type="CDD" id="cd01650">
    <property type="entry name" value="RT_nLTR_like"/>
    <property type="match status" value="1"/>
</dbReference>
<evidence type="ECO:0000256" key="1">
    <source>
        <dbReference type="SAM" id="MobiDB-lite"/>
    </source>
</evidence>
<dbReference type="InterPro" id="IPR000477">
    <property type="entry name" value="RT_dom"/>
</dbReference>
<dbReference type="PANTHER" id="PTHR19446">
    <property type="entry name" value="REVERSE TRANSCRIPTASES"/>
    <property type="match status" value="1"/>
</dbReference>
<evidence type="ECO:0000313" key="4">
    <source>
        <dbReference type="Proteomes" id="UP000037035"/>
    </source>
</evidence>
<gene>
    <name evidence="3" type="ORF">VP01_18g12</name>
</gene>
<keyword evidence="4" id="KW-1185">Reference proteome</keyword>
<dbReference type="PROSITE" id="PS50878">
    <property type="entry name" value="RT_POL"/>
    <property type="match status" value="1"/>
</dbReference>
<feature type="compositionally biased region" description="Pro residues" evidence="1">
    <location>
        <begin position="1048"/>
        <end position="1057"/>
    </location>
</feature>
<feature type="compositionally biased region" description="Polar residues" evidence="1">
    <location>
        <begin position="229"/>
        <end position="240"/>
    </location>
</feature>
<comment type="caution">
    <text evidence="3">The sequence shown here is derived from an EMBL/GenBank/DDBJ whole genome shotgun (WGS) entry which is preliminary data.</text>
</comment>
<dbReference type="STRING" id="27349.A0A0L6VCT2"/>
<dbReference type="VEuPathDB" id="FungiDB:VP01_18g12"/>
<dbReference type="Pfam" id="PF00078">
    <property type="entry name" value="RVT_1"/>
    <property type="match status" value="1"/>
</dbReference>
<dbReference type="InterPro" id="IPR043502">
    <property type="entry name" value="DNA/RNA_pol_sf"/>
</dbReference>
<feature type="region of interest" description="Disordered" evidence="1">
    <location>
        <begin position="229"/>
        <end position="265"/>
    </location>
</feature>
<proteinExistence type="predicted"/>
<dbReference type="SUPFAM" id="SSF56672">
    <property type="entry name" value="DNA/RNA polymerases"/>
    <property type="match status" value="1"/>
</dbReference>
<dbReference type="InterPro" id="IPR043128">
    <property type="entry name" value="Rev_trsase/Diguanyl_cyclase"/>
</dbReference>
<protein>
    <recommendedName>
        <fullName evidence="2">Reverse transcriptase domain-containing protein</fullName>
    </recommendedName>
</protein>
<dbReference type="OrthoDB" id="412006at2759"/>
<accession>A0A0L6VCT2</accession>
<dbReference type="Gene3D" id="3.30.70.270">
    <property type="match status" value="1"/>
</dbReference>
<dbReference type="Proteomes" id="UP000037035">
    <property type="component" value="Unassembled WGS sequence"/>
</dbReference>
<dbReference type="AlphaFoldDB" id="A0A0L6VCT2"/>
<name>A0A0L6VCT2_9BASI</name>
<reference evidence="3 4" key="1">
    <citation type="submission" date="2015-08" db="EMBL/GenBank/DDBJ databases">
        <title>Next Generation Sequencing and Analysis of the Genome of Puccinia sorghi L Schw, the Causal Agent of Maize Common Rust.</title>
        <authorList>
            <person name="Rochi L."/>
            <person name="Burguener G."/>
            <person name="Darino M."/>
            <person name="Turjanski A."/>
            <person name="Kreff E."/>
            <person name="Dieguez M.J."/>
            <person name="Sacco F."/>
        </authorList>
    </citation>
    <scope>NUCLEOTIDE SEQUENCE [LARGE SCALE GENOMIC DNA]</scope>
    <source>
        <strain evidence="3 4">RO10H11247</strain>
    </source>
</reference>
<feature type="domain" description="Reverse transcriptase" evidence="2">
    <location>
        <begin position="366"/>
        <end position="642"/>
    </location>
</feature>
<sequence>MVNNVTVEKSLFNISDHWPVIQTLTVYENIKKQDAPKTKVWNRKGIDGHGWDLALSNRWNVLDTEEIKDESQLNETAKWWVDTLNAIGEETHLLDIPSEQRRFKFDKATLKLIRRSRRSRKKLEEAQKNTATQLDASLNKLRTISVRDQHRTKLAIRKFAKRERLRKSQKINDLLLQNEGQDFHRLIQLGQGKQQGKMDNAPCFNEHGVLVTSTEDILKARAVYSAQLASDPSGISTDPTKWTHVKPKEKHDNPPPSNSLKSTTDDFNETFNSDVILGADEFLMAIRQIQRNAAPGKSGVLAMHLKKFLEIECQLQISKDWEGAPKYGSSSFPKPLDYSTVALDRWSLPHTLLTPPLKHLLNIMRGCLRLKTQPKIWNEEVLITLPKPGQDQRWLKNTRGITLSCTEGKLLLTILASKISKNLEKKSFFSKAQAGFRKGQEAVAHVVGLSEILKRRSNNNQNTFAIYVDFKKAFDRVPHEGLWAKLRQIGIHNDLVEIIKKGYDSSKIQCRLGDNLSDPFTREIGTRQGCPLSPLLFIIFVNDIFEQVTEGINVPGLNQRVPGLLFADDTLLFADNIEEIRTILERLESYCDKWNFALGHEKCGIVQYGPPDSLVKDLPTEIQLRDGSIKFVNTYKYLGCWITNKWQKTDPYLMEREHAKTLAIKTNKCFFSSLPLLHDKELHLLCKTRLIQTYIMAIGSYGAEWIAMNQKRTCKIQSTIDKAMRVAYGNKSTSLKLNSLLLCTELGITPYSIHSTKQRIRLWHKRPHIKTILENLINSPAYNSKGKTWVLNTKRNLDILVRGADIIEDKYSVDENILHRVAWIQSMRDLKLTLHPPALKPEGSAQKVTQAQREERKLRDSIHNYLLHREFERESKRNIKVRQYDLYGYGRTANFIATSIHVPRVHKGVQYLKGETMMGDKHIYILLLGGLLRELYPDSSLTIGIKDEPYVETTYGRQDLTQWVNGFGHIPHIYPRNGAHGYVAISAYLQEVAPKVEQVLHRDTNPLEVASQLLVSDTGPPLIQRPNESPPVGATCPFTSNKARPNGMPEPSPMGVG</sequence>
<dbReference type="EMBL" id="LAVV01006726">
    <property type="protein sequence ID" value="KNZ58596.1"/>
    <property type="molecule type" value="Genomic_DNA"/>
</dbReference>
<feature type="region of interest" description="Disordered" evidence="1">
    <location>
        <begin position="1023"/>
        <end position="1057"/>
    </location>
</feature>
<evidence type="ECO:0000313" key="3">
    <source>
        <dbReference type="EMBL" id="KNZ58596.1"/>
    </source>
</evidence>